<dbReference type="Gene3D" id="1.10.10.1200">
    <property type="entry name" value="MAGE homology domain, winged helix WH1 motif"/>
    <property type="match status" value="1"/>
</dbReference>
<dbReference type="InterPro" id="IPR002190">
    <property type="entry name" value="MHD_dom"/>
</dbReference>
<dbReference type="InterPro" id="IPR041899">
    <property type="entry name" value="MAGE_WH2"/>
</dbReference>
<keyword evidence="3" id="KW-1185">Reference proteome</keyword>
<dbReference type="GO" id="GO:0005634">
    <property type="term" value="C:nucleus"/>
    <property type="evidence" value="ECO:0007669"/>
    <property type="project" value="TreeGrafter"/>
</dbReference>
<dbReference type="Proteomes" id="UP000299102">
    <property type="component" value="Unassembled WGS sequence"/>
</dbReference>
<dbReference type="PROSITE" id="PS50838">
    <property type="entry name" value="MAGE"/>
    <property type="match status" value="1"/>
</dbReference>
<feature type="domain" description="MAGE" evidence="1">
    <location>
        <begin position="20"/>
        <end position="201"/>
    </location>
</feature>
<dbReference type="PANTHER" id="PTHR11736">
    <property type="entry name" value="MELANOMA-ASSOCIATED ANTIGEN MAGE ANTIGEN"/>
    <property type="match status" value="1"/>
</dbReference>
<reference evidence="2 3" key="1">
    <citation type="journal article" date="2019" name="Commun. Biol.">
        <title>The bagworm genome reveals a unique fibroin gene that provides high tensile strength.</title>
        <authorList>
            <person name="Kono N."/>
            <person name="Nakamura H."/>
            <person name="Ohtoshi R."/>
            <person name="Tomita M."/>
            <person name="Numata K."/>
            <person name="Arakawa K."/>
        </authorList>
    </citation>
    <scope>NUCLEOTIDE SEQUENCE [LARGE SCALE GENOMIC DNA]</scope>
</reference>
<dbReference type="InterPro" id="IPR041898">
    <property type="entry name" value="MAGE_WH1"/>
</dbReference>
<dbReference type="Gene3D" id="1.10.10.1210">
    <property type="entry name" value="MAGE homology domain, winged helix WH2 motif"/>
    <property type="match status" value="1"/>
</dbReference>
<protein>
    <submittedName>
        <fullName evidence="2">Non-structural maintenance of chromosomes element 3 homolog</fullName>
    </submittedName>
</protein>
<evidence type="ECO:0000313" key="2">
    <source>
        <dbReference type="EMBL" id="GBP56325.1"/>
    </source>
</evidence>
<proteinExistence type="predicted"/>
<dbReference type="Pfam" id="PF01454">
    <property type="entry name" value="MAGE"/>
    <property type="match status" value="1"/>
</dbReference>
<evidence type="ECO:0000259" key="1">
    <source>
        <dbReference type="PROSITE" id="PS50838"/>
    </source>
</evidence>
<dbReference type="EMBL" id="BGZK01000689">
    <property type="protein sequence ID" value="GBP56325.1"/>
    <property type="molecule type" value="Genomic_DNA"/>
</dbReference>
<gene>
    <name evidence="2" type="primary">NSMCE3</name>
    <name evidence="2" type="ORF">EVAR_28905_1</name>
</gene>
<evidence type="ECO:0000313" key="3">
    <source>
        <dbReference type="Proteomes" id="UP000299102"/>
    </source>
</evidence>
<comment type="caution">
    <text evidence="2">The sequence shown here is derived from an EMBL/GenBank/DDBJ whole genome shotgun (WGS) entry which is preliminary data.</text>
</comment>
<accession>A0A4C1X1Y7</accession>
<dbReference type="OrthoDB" id="205198at2759"/>
<organism evidence="2 3">
    <name type="scientific">Eumeta variegata</name>
    <name type="common">Bagworm moth</name>
    <name type="synonym">Eumeta japonica</name>
    <dbReference type="NCBI Taxonomy" id="151549"/>
    <lineage>
        <taxon>Eukaryota</taxon>
        <taxon>Metazoa</taxon>
        <taxon>Ecdysozoa</taxon>
        <taxon>Arthropoda</taxon>
        <taxon>Hexapoda</taxon>
        <taxon>Insecta</taxon>
        <taxon>Pterygota</taxon>
        <taxon>Neoptera</taxon>
        <taxon>Endopterygota</taxon>
        <taxon>Lepidoptera</taxon>
        <taxon>Glossata</taxon>
        <taxon>Ditrysia</taxon>
        <taxon>Tineoidea</taxon>
        <taxon>Psychidae</taxon>
        <taxon>Oiketicinae</taxon>
        <taxon>Eumeta</taxon>
    </lineage>
</organism>
<dbReference type="AlphaFoldDB" id="A0A4C1X1Y7"/>
<dbReference type="InterPro" id="IPR037445">
    <property type="entry name" value="MAGE"/>
</dbReference>
<dbReference type="PANTHER" id="PTHR11736:SF14">
    <property type="entry name" value="NSE3 HOMOLOG, SMC5-SMC6 COMPLEX COMPONENT"/>
    <property type="match status" value="1"/>
</dbReference>
<name>A0A4C1X1Y7_EUMVA</name>
<sequence length="282" mass="31877">MSRRRTNKSALASQDVNPEIDDAVQECVRYILCREGSKLPIKRVDLLKHLSGICQTSSGEINVIVAESNKVLKRVYGYKLVQIDSKGGVQYIVVLADESPSNLSSAIDPTHRRILVAALIHIYMTGGPVKDEDMWKFLDEAGLLQDTDHSGRKLLTHTFTKQLYLSYTKMGEGDTARNVFEWGQRAVEEIPKMFMLKKMAECNGDFSYRRVSPYLGLLVQSPRRMDFLRCVDKMIDSISTIRLRYYSTSFICGGRSTTVTDAPIPLQFIDGASVCTYELHIF</sequence>
<dbReference type="STRING" id="151549.A0A4C1X1Y7"/>
<dbReference type="SMART" id="SM01373">
    <property type="entry name" value="MAGE"/>
    <property type="match status" value="1"/>
</dbReference>